<dbReference type="EMBL" id="UYJE01003707">
    <property type="protein sequence ID" value="VDI21645.1"/>
    <property type="molecule type" value="Genomic_DNA"/>
</dbReference>
<feature type="chain" id="PRO_5032964552" description="F5/8 type C domain-containing protein" evidence="1">
    <location>
        <begin position="20"/>
        <end position="98"/>
    </location>
</feature>
<dbReference type="OrthoDB" id="547680at2759"/>
<dbReference type="SUPFAM" id="SSF49785">
    <property type="entry name" value="Galactose-binding domain-like"/>
    <property type="match status" value="1"/>
</dbReference>
<reference evidence="2" key="1">
    <citation type="submission" date="2018-11" db="EMBL/GenBank/DDBJ databases">
        <authorList>
            <person name="Alioto T."/>
            <person name="Alioto T."/>
        </authorList>
    </citation>
    <scope>NUCLEOTIDE SEQUENCE</scope>
</reference>
<protein>
    <recommendedName>
        <fullName evidence="4">F5/8 type C domain-containing protein</fullName>
    </recommendedName>
</protein>
<proteinExistence type="predicted"/>
<keyword evidence="3" id="KW-1185">Reference proteome</keyword>
<dbReference type="Gene3D" id="2.60.120.260">
    <property type="entry name" value="Galactose-binding domain-like"/>
    <property type="match status" value="1"/>
</dbReference>
<evidence type="ECO:0000313" key="3">
    <source>
        <dbReference type="Proteomes" id="UP000596742"/>
    </source>
</evidence>
<evidence type="ECO:0008006" key="4">
    <source>
        <dbReference type="Google" id="ProtNLM"/>
    </source>
</evidence>
<comment type="caution">
    <text evidence="2">The sequence shown here is derived from an EMBL/GenBank/DDBJ whole genome shotgun (WGS) entry which is preliminary data.</text>
</comment>
<gene>
    <name evidence="2" type="ORF">MGAL_10B040626</name>
</gene>
<accession>A0A8B6DKD4</accession>
<sequence>MEQVRSMSLFYLSFGNVTCLLCNVALHRPTTSTSVYYTDAKTIDGNAYNAVDGRISTNFWRGSCIRSVDDDHYRSMTVDLGDIYDIQHFDFSLREDKL</sequence>
<dbReference type="InterPro" id="IPR008979">
    <property type="entry name" value="Galactose-bd-like_sf"/>
</dbReference>
<dbReference type="AlphaFoldDB" id="A0A8B6DKD4"/>
<organism evidence="2 3">
    <name type="scientific">Mytilus galloprovincialis</name>
    <name type="common">Mediterranean mussel</name>
    <dbReference type="NCBI Taxonomy" id="29158"/>
    <lineage>
        <taxon>Eukaryota</taxon>
        <taxon>Metazoa</taxon>
        <taxon>Spiralia</taxon>
        <taxon>Lophotrochozoa</taxon>
        <taxon>Mollusca</taxon>
        <taxon>Bivalvia</taxon>
        <taxon>Autobranchia</taxon>
        <taxon>Pteriomorphia</taxon>
        <taxon>Mytilida</taxon>
        <taxon>Mytiloidea</taxon>
        <taxon>Mytilidae</taxon>
        <taxon>Mytilinae</taxon>
        <taxon>Mytilus</taxon>
    </lineage>
</organism>
<name>A0A8B6DKD4_MYTGA</name>
<feature type="signal peptide" evidence="1">
    <location>
        <begin position="1"/>
        <end position="19"/>
    </location>
</feature>
<dbReference type="Proteomes" id="UP000596742">
    <property type="component" value="Unassembled WGS sequence"/>
</dbReference>
<evidence type="ECO:0000313" key="2">
    <source>
        <dbReference type="EMBL" id="VDI21645.1"/>
    </source>
</evidence>
<evidence type="ECO:0000256" key="1">
    <source>
        <dbReference type="SAM" id="SignalP"/>
    </source>
</evidence>
<keyword evidence="1" id="KW-0732">Signal</keyword>